<proteinExistence type="predicted"/>
<accession>A0ABU4WJ11</accession>
<evidence type="ECO:0000256" key="1">
    <source>
        <dbReference type="SAM" id="MobiDB-lite"/>
    </source>
</evidence>
<keyword evidence="2" id="KW-0472">Membrane</keyword>
<keyword evidence="2" id="KW-1133">Transmembrane helix</keyword>
<dbReference type="EMBL" id="JALBUS010000002">
    <property type="protein sequence ID" value="MDX8416541.1"/>
    <property type="molecule type" value="Genomic_DNA"/>
</dbReference>
<name>A0ABU4WJ11_9FIRM</name>
<feature type="region of interest" description="Disordered" evidence="1">
    <location>
        <begin position="1"/>
        <end position="34"/>
    </location>
</feature>
<sequence length="134" mass="15538">MAKDTKKQETPQVTPTMQKILDREEKMKKRNSGRTASEAVINVFRKHKAFSPKRAVQIDAFKDLPLSTSTISYTMANLIDQGVIMQSEDKKDYWFNEARWNELSKEVVRDYQLVFIVPLVVGLAVFVLIKFVFH</sequence>
<evidence type="ECO:0000256" key="2">
    <source>
        <dbReference type="SAM" id="Phobius"/>
    </source>
</evidence>
<comment type="caution">
    <text evidence="3">The sequence shown here is derived from an EMBL/GenBank/DDBJ whole genome shotgun (WGS) entry which is preliminary data.</text>
</comment>
<organism evidence="3 4">
    <name type="scientific">Absicoccus intestinalis</name>
    <dbReference type="NCBI Taxonomy" id="2926319"/>
    <lineage>
        <taxon>Bacteria</taxon>
        <taxon>Bacillati</taxon>
        <taxon>Bacillota</taxon>
        <taxon>Erysipelotrichia</taxon>
        <taxon>Erysipelotrichales</taxon>
        <taxon>Erysipelotrichaceae</taxon>
        <taxon>Absicoccus</taxon>
    </lineage>
</organism>
<reference evidence="3 4" key="1">
    <citation type="submission" date="2022-03" db="EMBL/GenBank/DDBJ databases">
        <title>Novel taxa within the pig intestine.</title>
        <authorList>
            <person name="Wylensek D."/>
            <person name="Bishof K."/>
            <person name="Afrizal A."/>
            <person name="Clavel T."/>
        </authorList>
    </citation>
    <scope>NUCLEOTIDE SEQUENCE [LARGE SCALE GENOMIC DNA]</scope>
    <source>
        <strain evidence="3 4">Cla-KB-P134</strain>
    </source>
</reference>
<protein>
    <submittedName>
        <fullName evidence="3">Uncharacterized protein</fullName>
    </submittedName>
</protein>
<gene>
    <name evidence="3" type="ORF">MOZ64_01620</name>
</gene>
<feature type="transmembrane region" description="Helical" evidence="2">
    <location>
        <begin position="113"/>
        <end position="133"/>
    </location>
</feature>
<evidence type="ECO:0000313" key="4">
    <source>
        <dbReference type="Proteomes" id="UP001285244"/>
    </source>
</evidence>
<dbReference type="RefSeq" id="WP_320324876.1">
    <property type="nucleotide sequence ID" value="NZ_JALBUS010000002.1"/>
</dbReference>
<keyword evidence="4" id="KW-1185">Reference proteome</keyword>
<evidence type="ECO:0000313" key="3">
    <source>
        <dbReference type="EMBL" id="MDX8416541.1"/>
    </source>
</evidence>
<dbReference type="Proteomes" id="UP001285244">
    <property type="component" value="Unassembled WGS sequence"/>
</dbReference>
<keyword evidence="2" id="KW-0812">Transmembrane</keyword>